<proteinExistence type="predicted"/>
<protein>
    <submittedName>
        <fullName evidence="2">Ribonuclease HI family protein</fullName>
        <ecNumber evidence="2">3.1.26.4</ecNumber>
    </submittedName>
</protein>
<evidence type="ECO:0000313" key="3">
    <source>
        <dbReference type="Proteomes" id="UP001410394"/>
    </source>
</evidence>
<dbReference type="SUPFAM" id="SSF53098">
    <property type="entry name" value="Ribonuclease H-like"/>
    <property type="match status" value="1"/>
</dbReference>
<comment type="caution">
    <text evidence="2">The sequence shown here is derived from an EMBL/GenBank/DDBJ whole genome shotgun (WGS) entry which is preliminary data.</text>
</comment>
<dbReference type="InterPro" id="IPR012337">
    <property type="entry name" value="RNaseH-like_sf"/>
</dbReference>
<sequence>MSADAATPQHWRIHCDGTAWPNPGRIGIGVVLQAPDGSIEQISQAAGSGCNNEAEARALIAALQAARARGAQQLCVYSDNSVLVEHVSGRAKTRIERLQRLFAEAQSLLASFAGVELSWIPRHRNSAADTLARAALGLPAKPAGRPLSRRRGK</sequence>
<accession>A0ABU9Z1P1</accession>
<dbReference type="Proteomes" id="UP001410394">
    <property type="component" value="Unassembled WGS sequence"/>
</dbReference>
<dbReference type="EC" id="3.1.26.4" evidence="2"/>
<gene>
    <name evidence="2" type="ORF">ABDB84_14880</name>
</gene>
<dbReference type="CDD" id="cd09279">
    <property type="entry name" value="RNase_HI_like"/>
    <property type="match status" value="1"/>
</dbReference>
<dbReference type="Gene3D" id="3.30.420.10">
    <property type="entry name" value="Ribonuclease H-like superfamily/Ribonuclease H"/>
    <property type="match status" value="1"/>
</dbReference>
<organism evidence="2 3">
    <name type="scientific">Uliginosibacterium sediminicola</name>
    <dbReference type="NCBI Taxonomy" id="2024550"/>
    <lineage>
        <taxon>Bacteria</taxon>
        <taxon>Pseudomonadati</taxon>
        <taxon>Pseudomonadota</taxon>
        <taxon>Betaproteobacteria</taxon>
        <taxon>Rhodocyclales</taxon>
        <taxon>Zoogloeaceae</taxon>
        <taxon>Uliginosibacterium</taxon>
    </lineage>
</organism>
<dbReference type="GO" id="GO:0004523">
    <property type="term" value="F:RNA-DNA hybrid ribonuclease activity"/>
    <property type="evidence" value="ECO:0007669"/>
    <property type="project" value="UniProtKB-EC"/>
</dbReference>
<reference evidence="2 3" key="1">
    <citation type="journal article" date="2018" name="Int. J. Syst. Evol. Microbiol.">
        <title>Uliginosibacterium sediminicola sp. nov., isolated from freshwater sediment.</title>
        <authorList>
            <person name="Hwang W.M."/>
            <person name="Kim S.M."/>
            <person name="Kang K."/>
            <person name="Ahn T.Y."/>
        </authorList>
    </citation>
    <scope>NUCLEOTIDE SEQUENCE [LARGE SCALE GENOMIC DNA]</scope>
    <source>
        <strain evidence="2 3">M1-21</strain>
    </source>
</reference>
<dbReference type="PROSITE" id="PS50879">
    <property type="entry name" value="RNASE_H_1"/>
    <property type="match status" value="1"/>
</dbReference>
<dbReference type="InterPro" id="IPR036397">
    <property type="entry name" value="RNaseH_sf"/>
</dbReference>
<dbReference type="PANTHER" id="PTHR48475">
    <property type="entry name" value="RIBONUCLEASE H"/>
    <property type="match status" value="1"/>
</dbReference>
<dbReference type="RefSeq" id="WP_345920534.1">
    <property type="nucleotide sequence ID" value="NZ_JBDIVE010000008.1"/>
</dbReference>
<keyword evidence="2" id="KW-0378">Hydrolase</keyword>
<dbReference type="EMBL" id="JBDIVE010000008">
    <property type="protein sequence ID" value="MEN3069764.1"/>
    <property type="molecule type" value="Genomic_DNA"/>
</dbReference>
<name>A0ABU9Z1P1_9RHOO</name>
<keyword evidence="3" id="KW-1185">Reference proteome</keyword>
<feature type="domain" description="RNase H type-1" evidence="1">
    <location>
        <begin position="7"/>
        <end position="141"/>
    </location>
</feature>
<evidence type="ECO:0000259" key="1">
    <source>
        <dbReference type="PROSITE" id="PS50879"/>
    </source>
</evidence>
<dbReference type="PANTHER" id="PTHR48475:SF1">
    <property type="entry name" value="RNASE H TYPE-1 DOMAIN-CONTAINING PROTEIN"/>
    <property type="match status" value="1"/>
</dbReference>
<dbReference type="InterPro" id="IPR002156">
    <property type="entry name" value="RNaseH_domain"/>
</dbReference>
<evidence type="ECO:0000313" key="2">
    <source>
        <dbReference type="EMBL" id="MEN3069764.1"/>
    </source>
</evidence>
<dbReference type="Pfam" id="PF13456">
    <property type="entry name" value="RVT_3"/>
    <property type="match status" value="1"/>
</dbReference>